<feature type="domain" description="Aminotransferase class V" evidence="5">
    <location>
        <begin position="2"/>
        <end position="368"/>
    </location>
</feature>
<comment type="caution">
    <text evidence="6">The sequence shown here is derived from an EMBL/GenBank/DDBJ whole genome shotgun (WGS) entry which is preliminary data.</text>
</comment>
<dbReference type="InterPro" id="IPR010969">
    <property type="entry name" value="Cys_dSase-rel_unknwn_funct"/>
</dbReference>
<evidence type="ECO:0000256" key="1">
    <source>
        <dbReference type="ARBA" id="ARBA00001933"/>
    </source>
</evidence>
<dbReference type="Gene3D" id="3.90.1150.10">
    <property type="entry name" value="Aspartate Aminotransferase, domain 1"/>
    <property type="match status" value="1"/>
</dbReference>
<dbReference type="Proteomes" id="UP000632659">
    <property type="component" value="Unassembled WGS sequence"/>
</dbReference>
<keyword evidence="6" id="KW-0032">Aminotransferase</keyword>
<dbReference type="InterPro" id="IPR015421">
    <property type="entry name" value="PyrdxlP-dep_Trfase_major"/>
</dbReference>
<evidence type="ECO:0000256" key="4">
    <source>
        <dbReference type="RuleBase" id="RU004504"/>
    </source>
</evidence>
<name>A0A8J6P7X5_9FIRM</name>
<dbReference type="Gene3D" id="3.40.640.10">
    <property type="entry name" value="Type I PLP-dependent aspartate aminotransferase-like (Major domain)"/>
    <property type="match status" value="1"/>
</dbReference>
<evidence type="ECO:0000313" key="7">
    <source>
        <dbReference type="Proteomes" id="UP000632659"/>
    </source>
</evidence>
<dbReference type="Pfam" id="PF00266">
    <property type="entry name" value="Aminotran_5"/>
    <property type="match status" value="1"/>
</dbReference>
<dbReference type="GO" id="GO:0008483">
    <property type="term" value="F:transaminase activity"/>
    <property type="evidence" value="ECO:0007669"/>
    <property type="project" value="UniProtKB-KW"/>
</dbReference>
<keyword evidence="7" id="KW-1185">Reference proteome</keyword>
<accession>A0A8J6P7X5</accession>
<protein>
    <submittedName>
        <fullName evidence="6">Aminotransferase class V-fold PLP-dependent enzyme</fullName>
    </submittedName>
</protein>
<comment type="cofactor">
    <cofactor evidence="1 4">
        <name>pyridoxal 5'-phosphate</name>
        <dbReference type="ChEBI" id="CHEBI:597326"/>
    </cofactor>
</comment>
<keyword evidence="2" id="KW-0663">Pyridoxal phosphate</keyword>
<dbReference type="InterPro" id="IPR015422">
    <property type="entry name" value="PyrdxlP-dep_Trfase_small"/>
</dbReference>
<proteinExistence type="inferred from homology"/>
<reference evidence="6" key="1">
    <citation type="submission" date="2020-08" db="EMBL/GenBank/DDBJ databases">
        <title>Genome public.</title>
        <authorList>
            <person name="Liu C."/>
            <person name="Sun Q."/>
        </authorList>
    </citation>
    <scope>NUCLEOTIDE SEQUENCE</scope>
    <source>
        <strain evidence="6">NSJ-15</strain>
    </source>
</reference>
<gene>
    <name evidence="6" type="ORF">H8702_08540</name>
</gene>
<comment type="similarity">
    <text evidence="3">Belongs to the class-V pyridoxal-phosphate-dependent aminotransferase family.</text>
</comment>
<dbReference type="PANTHER" id="PTHR43586:SF4">
    <property type="entry name" value="ISOPENICILLIN N EPIMERASE"/>
    <property type="match status" value="1"/>
</dbReference>
<dbReference type="NCBIfam" id="TIGR01977">
    <property type="entry name" value="am_tr_V_EF2568"/>
    <property type="match status" value="1"/>
</dbReference>
<evidence type="ECO:0000313" key="6">
    <source>
        <dbReference type="EMBL" id="MBC8611160.1"/>
    </source>
</evidence>
<evidence type="ECO:0000256" key="3">
    <source>
        <dbReference type="RuleBase" id="RU004075"/>
    </source>
</evidence>
<dbReference type="PANTHER" id="PTHR43586">
    <property type="entry name" value="CYSTEINE DESULFURASE"/>
    <property type="match status" value="1"/>
</dbReference>
<dbReference type="AlphaFoldDB" id="A0A8J6P7X5"/>
<organism evidence="6 7">
    <name type="scientific">Massiliimalia timonensis</name>
    <dbReference type="NCBI Taxonomy" id="1987501"/>
    <lineage>
        <taxon>Bacteria</taxon>
        <taxon>Bacillati</taxon>
        <taxon>Bacillota</taxon>
        <taxon>Clostridia</taxon>
        <taxon>Eubacteriales</taxon>
        <taxon>Oscillospiraceae</taxon>
        <taxon>Massiliimalia</taxon>
    </lineage>
</organism>
<dbReference type="EMBL" id="JACRTL010000004">
    <property type="protein sequence ID" value="MBC8611160.1"/>
    <property type="molecule type" value="Genomic_DNA"/>
</dbReference>
<sequence>MIYLDNAATTFPKPQNVARSVIEAVKIYGGNPGRSGHSISMRTSGKIYQVRELVGDFFGVSAEQVVFASNCSHALNMAIKGVMSSGGHAITSTLEHNSVMRPLYALKKKGIIDYDCAPVYEGDVEKTLRSFAALIRPNTKAIVCTHASNVTGLILPIKELGDLCHQAGIKLIVDGAQSAGVLPVNLPRMNIDIFCTAGHKGLYGTTGTGLMLLNGDFAMDTIMEGGTGSASAQLEQPDFLPDRFESGTINTVGILSVGAGLSHIKQIGLEKVYEHEFELCRFCYEQLASIRAVKTYHYYYEKGRYAPIVLFNVGELPSVDVVARLSARGICVRGGLHCAPTTHRVLHTEESGAVRVSPSIFNTKRDMMNLIRELKQIAKYSENA</sequence>
<evidence type="ECO:0000259" key="5">
    <source>
        <dbReference type="Pfam" id="PF00266"/>
    </source>
</evidence>
<dbReference type="PROSITE" id="PS00595">
    <property type="entry name" value="AA_TRANSFER_CLASS_5"/>
    <property type="match status" value="1"/>
</dbReference>
<evidence type="ECO:0000256" key="2">
    <source>
        <dbReference type="ARBA" id="ARBA00022898"/>
    </source>
</evidence>
<dbReference type="InterPro" id="IPR020578">
    <property type="entry name" value="Aminotrans_V_PyrdxlP_BS"/>
</dbReference>
<dbReference type="InterPro" id="IPR000192">
    <property type="entry name" value="Aminotrans_V_dom"/>
</dbReference>
<dbReference type="InterPro" id="IPR015424">
    <property type="entry name" value="PyrdxlP-dep_Trfase"/>
</dbReference>
<dbReference type="SUPFAM" id="SSF53383">
    <property type="entry name" value="PLP-dependent transferases"/>
    <property type="match status" value="1"/>
</dbReference>
<keyword evidence="6" id="KW-0808">Transferase</keyword>